<organism evidence="2 3">
    <name type="scientific">Andreesenia angusta</name>
    <dbReference type="NCBI Taxonomy" id="39480"/>
    <lineage>
        <taxon>Bacteria</taxon>
        <taxon>Bacillati</taxon>
        <taxon>Bacillota</taxon>
        <taxon>Tissierellia</taxon>
        <taxon>Tissierellales</taxon>
        <taxon>Gottschalkiaceae</taxon>
        <taxon>Andreesenia</taxon>
    </lineage>
</organism>
<dbReference type="PROSITE" id="PS50851">
    <property type="entry name" value="CHEW"/>
    <property type="match status" value="1"/>
</dbReference>
<proteinExistence type="predicted"/>
<dbReference type="EMBL" id="MKIE01000002">
    <property type="protein sequence ID" value="OHW62780.1"/>
    <property type="molecule type" value="Genomic_DNA"/>
</dbReference>
<evidence type="ECO:0000259" key="1">
    <source>
        <dbReference type="PROSITE" id="PS50851"/>
    </source>
</evidence>
<dbReference type="GO" id="GO:0005829">
    <property type="term" value="C:cytosol"/>
    <property type="evidence" value="ECO:0007669"/>
    <property type="project" value="TreeGrafter"/>
</dbReference>
<evidence type="ECO:0000313" key="3">
    <source>
        <dbReference type="Proteomes" id="UP000180254"/>
    </source>
</evidence>
<reference evidence="2 3" key="1">
    <citation type="submission" date="2016-09" db="EMBL/GenBank/DDBJ databases">
        <title>Genome sequence of Eubacterium angustum.</title>
        <authorList>
            <person name="Poehlein A."/>
            <person name="Daniel R."/>
        </authorList>
    </citation>
    <scope>NUCLEOTIDE SEQUENCE [LARGE SCALE GENOMIC DNA]</scope>
    <source>
        <strain evidence="2 3">DSM 1989</strain>
    </source>
</reference>
<dbReference type="PANTHER" id="PTHR22617:SF23">
    <property type="entry name" value="CHEMOTAXIS PROTEIN CHEW"/>
    <property type="match status" value="1"/>
</dbReference>
<dbReference type="GO" id="GO:0007165">
    <property type="term" value="P:signal transduction"/>
    <property type="evidence" value="ECO:0007669"/>
    <property type="project" value="InterPro"/>
</dbReference>
<dbReference type="RefSeq" id="WP_245674429.1">
    <property type="nucleotide sequence ID" value="NZ_MKIE01000002.1"/>
</dbReference>
<evidence type="ECO:0000313" key="2">
    <source>
        <dbReference type="EMBL" id="OHW62780.1"/>
    </source>
</evidence>
<name>A0A1S1V8Q5_9FIRM</name>
<protein>
    <submittedName>
        <fullName evidence="2">Chemotaxis protein CheW</fullName>
    </submittedName>
</protein>
<dbReference type="Pfam" id="PF01584">
    <property type="entry name" value="CheW"/>
    <property type="match status" value="1"/>
</dbReference>
<dbReference type="InterPro" id="IPR036061">
    <property type="entry name" value="CheW-like_dom_sf"/>
</dbReference>
<feature type="domain" description="CheW-like" evidence="1">
    <location>
        <begin position="18"/>
        <end position="158"/>
    </location>
</feature>
<sequence>MVNLNNEEMEQERSIEDERKYVVFRLEEEYYGIDINNVKGIEKAQDFTRVPNANYYIKGVINLRGEVVPVIDLRKRLGFHEKEEDGNSRIIIVQVHDMQVGLLVDSSSEVITFAEDELDSAQTMKDSIADDFVKYIGKKNDRLIILIDLMKVVGYEVEEETV</sequence>
<dbReference type="Proteomes" id="UP000180254">
    <property type="component" value="Unassembled WGS sequence"/>
</dbReference>
<keyword evidence="3" id="KW-1185">Reference proteome</keyword>
<dbReference type="Gene3D" id="2.40.50.180">
    <property type="entry name" value="CheA-289, Domain 4"/>
    <property type="match status" value="1"/>
</dbReference>
<dbReference type="STRING" id="39480.EUAN_05640"/>
<dbReference type="AlphaFoldDB" id="A0A1S1V8Q5"/>
<dbReference type="SUPFAM" id="SSF50341">
    <property type="entry name" value="CheW-like"/>
    <property type="match status" value="1"/>
</dbReference>
<dbReference type="InterPro" id="IPR002545">
    <property type="entry name" value="CheW-lke_dom"/>
</dbReference>
<dbReference type="CDD" id="cd00732">
    <property type="entry name" value="CheW"/>
    <property type="match status" value="1"/>
</dbReference>
<dbReference type="GO" id="GO:0006935">
    <property type="term" value="P:chemotaxis"/>
    <property type="evidence" value="ECO:0007669"/>
    <property type="project" value="InterPro"/>
</dbReference>
<comment type="caution">
    <text evidence="2">The sequence shown here is derived from an EMBL/GenBank/DDBJ whole genome shotgun (WGS) entry which is preliminary data.</text>
</comment>
<dbReference type="PANTHER" id="PTHR22617">
    <property type="entry name" value="CHEMOTAXIS SENSOR HISTIDINE KINASE-RELATED"/>
    <property type="match status" value="1"/>
</dbReference>
<dbReference type="SMART" id="SM00260">
    <property type="entry name" value="CheW"/>
    <property type="match status" value="1"/>
</dbReference>
<accession>A0A1S1V8Q5</accession>
<dbReference type="InterPro" id="IPR039315">
    <property type="entry name" value="CheW"/>
</dbReference>
<gene>
    <name evidence="2" type="primary">cheW_2</name>
    <name evidence="2" type="ORF">EUAN_05640</name>
</gene>
<dbReference type="Gene3D" id="2.30.30.40">
    <property type="entry name" value="SH3 Domains"/>
    <property type="match status" value="1"/>
</dbReference>